<reference evidence="1" key="1">
    <citation type="submission" date="2021-02" db="EMBL/GenBank/DDBJ databases">
        <authorList>
            <person name="Nowell W R."/>
        </authorList>
    </citation>
    <scope>NUCLEOTIDE SEQUENCE</scope>
</reference>
<comment type="caution">
    <text evidence="1">The sequence shown here is derived from an EMBL/GenBank/DDBJ whole genome shotgun (WGS) entry which is preliminary data.</text>
</comment>
<feature type="non-terminal residue" evidence="1">
    <location>
        <position position="1"/>
    </location>
</feature>
<evidence type="ECO:0000313" key="3">
    <source>
        <dbReference type="Proteomes" id="UP000663864"/>
    </source>
</evidence>
<name>A0A815VV37_9BILA</name>
<organism evidence="1 3">
    <name type="scientific">Rotaria sordida</name>
    <dbReference type="NCBI Taxonomy" id="392033"/>
    <lineage>
        <taxon>Eukaryota</taxon>
        <taxon>Metazoa</taxon>
        <taxon>Spiralia</taxon>
        <taxon>Gnathifera</taxon>
        <taxon>Rotifera</taxon>
        <taxon>Eurotatoria</taxon>
        <taxon>Bdelloidea</taxon>
        <taxon>Philodinida</taxon>
        <taxon>Philodinidae</taxon>
        <taxon>Rotaria</taxon>
    </lineage>
</organism>
<dbReference type="Proteomes" id="UP000663836">
    <property type="component" value="Unassembled WGS sequence"/>
</dbReference>
<sequence>AIHVQNKCSTLNEVNGIALNTLNEVHEQDEFPNEIEASSDDIEV</sequence>
<accession>A0A815VV37</accession>
<dbReference type="AlphaFoldDB" id="A0A815VV37"/>
<dbReference type="EMBL" id="CAJNOT010011696">
    <property type="protein sequence ID" value="CAF1535255.1"/>
    <property type="molecule type" value="Genomic_DNA"/>
</dbReference>
<evidence type="ECO:0000313" key="1">
    <source>
        <dbReference type="EMBL" id="CAF1535255.1"/>
    </source>
</evidence>
<evidence type="ECO:0000313" key="2">
    <source>
        <dbReference type="EMBL" id="CAF4275398.1"/>
    </source>
</evidence>
<dbReference type="EMBL" id="CAJOBD010028487">
    <property type="protein sequence ID" value="CAF4275398.1"/>
    <property type="molecule type" value="Genomic_DNA"/>
</dbReference>
<gene>
    <name evidence="2" type="ORF">JBS370_LOCUS39576</name>
    <name evidence="1" type="ORF">ZHD862_LOCUS38887</name>
</gene>
<dbReference type="Proteomes" id="UP000663864">
    <property type="component" value="Unassembled WGS sequence"/>
</dbReference>
<proteinExistence type="predicted"/>
<protein>
    <submittedName>
        <fullName evidence="1">Uncharacterized protein</fullName>
    </submittedName>
</protein>